<dbReference type="EMBL" id="JASAOG010000332">
    <property type="protein sequence ID" value="KAK0040326.1"/>
    <property type="molecule type" value="Genomic_DNA"/>
</dbReference>
<comment type="caution">
    <text evidence="1">The sequence shown here is derived from an EMBL/GenBank/DDBJ whole genome shotgun (WGS) entry which is preliminary data.</text>
</comment>
<accession>A0AAD8EV39</accession>
<evidence type="ECO:0000313" key="2">
    <source>
        <dbReference type="Proteomes" id="UP001233172"/>
    </source>
</evidence>
<sequence length="73" mass="8565">IKELLDLCSKHLILVKMNVKRGFLEMESVHPGGMLEVKKRLKKMIEGASKRSKNISVQWQYKQDDKNCFDFEP</sequence>
<proteinExistence type="predicted"/>
<reference evidence="1" key="1">
    <citation type="journal article" date="2023" name="PLoS Negl. Trop. Dis.">
        <title>A genome sequence for Biomphalaria pfeifferi, the major vector snail for the human-infecting parasite Schistosoma mansoni.</title>
        <authorList>
            <person name="Bu L."/>
            <person name="Lu L."/>
            <person name="Laidemitt M.R."/>
            <person name="Zhang S.M."/>
            <person name="Mutuku M."/>
            <person name="Mkoji G."/>
            <person name="Steinauer M."/>
            <person name="Loker E.S."/>
        </authorList>
    </citation>
    <scope>NUCLEOTIDE SEQUENCE</scope>
    <source>
        <strain evidence="1">KasaAsao</strain>
    </source>
</reference>
<protein>
    <submittedName>
        <fullName evidence="1">Poly [ADP-ribose] polymerase 15</fullName>
    </submittedName>
</protein>
<gene>
    <name evidence="1" type="ORF">Bpfe_030250</name>
</gene>
<reference evidence="1" key="2">
    <citation type="submission" date="2023-04" db="EMBL/GenBank/DDBJ databases">
        <authorList>
            <person name="Bu L."/>
            <person name="Lu L."/>
            <person name="Laidemitt M.R."/>
            <person name="Zhang S.M."/>
            <person name="Mutuku M."/>
            <person name="Mkoji G."/>
            <person name="Steinauer M."/>
            <person name="Loker E.S."/>
        </authorList>
    </citation>
    <scope>NUCLEOTIDE SEQUENCE</scope>
    <source>
        <strain evidence="1">KasaAsao</strain>
        <tissue evidence="1">Whole Snail</tissue>
    </source>
</reference>
<name>A0AAD8EV39_BIOPF</name>
<organism evidence="1 2">
    <name type="scientific">Biomphalaria pfeifferi</name>
    <name type="common">Bloodfluke planorb</name>
    <name type="synonym">Freshwater snail</name>
    <dbReference type="NCBI Taxonomy" id="112525"/>
    <lineage>
        <taxon>Eukaryota</taxon>
        <taxon>Metazoa</taxon>
        <taxon>Spiralia</taxon>
        <taxon>Lophotrochozoa</taxon>
        <taxon>Mollusca</taxon>
        <taxon>Gastropoda</taxon>
        <taxon>Heterobranchia</taxon>
        <taxon>Euthyneura</taxon>
        <taxon>Panpulmonata</taxon>
        <taxon>Hygrophila</taxon>
        <taxon>Lymnaeoidea</taxon>
        <taxon>Planorbidae</taxon>
        <taxon>Biomphalaria</taxon>
    </lineage>
</organism>
<evidence type="ECO:0000313" key="1">
    <source>
        <dbReference type="EMBL" id="KAK0040326.1"/>
    </source>
</evidence>
<feature type="non-terminal residue" evidence="1">
    <location>
        <position position="1"/>
    </location>
</feature>
<dbReference type="AlphaFoldDB" id="A0AAD8EV39"/>
<feature type="non-terminal residue" evidence="1">
    <location>
        <position position="73"/>
    </location>
</feature>
<keyword evidence="2" id="KW-1185">Reference proteome</keyword>
<dbReference type="Proteomes" id="UP001233172">
    <property type="component" value="Unassembled WGS sequence"/>
</dbReference>